<reference evidence="2 3" key="1">
    <citation type="journal article" date="2012" name="J. Bacteriol.">
        <title>Genome sequence of Rhizobium grahamii CCGE502, a broad-host-range symbiont with low nodulation competitiveness in Phaseolus vulgaris.</title>
        <authorList>
            <person name="Althabegoiti M.J."/>
            <person name="Lozano L."/>
            <person name="Torres-Tejerizo G."/>
            <person name="Ormeno-Orrillo E."/>
            <person name="Rogel M.A."/>
            <person name="Gonzalez V."/>
            <person name="Martinez-Romero E."/>
        </authorList>
    </citation>
    <scope>NUCLEOTIDE SEQUENCE [LARGE SCALE GENOMIC DNA]</scope>
    <source>
        <strain evidence="2 3">CCGE 502</strain>
    </source>
</reference>
<dbReference type="HOGENOM" id="CLU_2466837_0_0_5"/>
<dbReference type="Gene3D" id="3.40.50.150">
    <property type="entry name" value="Vaccinia Virus protein VP39"/>
    <property type="match status" value="1"/>
</dbReference>
<dbReference type="InterPro" id="IPR013217">
    <property type="entry name" value="Methyltransf_12"/>
</dbReference>
<comment type="caution">
    <text evidence="2">The sequence shown here is derived from an EMBL/GenBank/DDBJ whole genome shotgun (WGS) entry which is preliminary data.</text>
</comment>
<accession>S3HZ29</accession>
<dbReference type="GO" id="GO:0032259">
    <property type="term" value="P:methylation"/>
    <property type="evidence" value="ECO:0007669"/>
    <property type="project" value="UniProtKB-KW"/>
</dbReference>
<dbReference type="CDD" id="cd02440">
    <property type="entry name" value="AdoMet_MTases"/>
    <property type="match status" value="1"/>
</dbReference>
<dbReference type="SUPFAM" id="SSF53335">
    <property type="entry name" value="S-adenosyl-L-methionine-dependent methyltransferases"/>
    <property type="match status" value="1"/>
</dbReference>
<dbReference type="EMBL" id="AEYE02000013">
    <property type="protein sequence ID" value="EPE98291.1"/>
    <property type="molecule type" value="Genomic_DNA"/>
</dbReference>
<name>S3HZ29_9HYPH</name>
<dbReference type="AlphaFoldDB" id="S3HZ29"/>
<dbReference type="STRING" id="990285.RGCCGE502_11426"/>
<evidence type="ECO:0000259" key="1">
    <source>
        <dbReference type="Pfam" id="PF08242"/>
    </source>
</evidence>
<evidence type="ECO:0000313" key="3">
    <source>
        <dbReference type="Proteomes" id="UP000014411"/>
    </source>
</evidence>
<keyword evidence="2" id="KW-0489">Methyltransferase</keyword>
<proteinExistence type="predicted"/>
<sequence>MVPILFDPYAADLAQRLASVHPHRVLEVAAGSGALTRAISAALPHAEIIATDLNQAMLDVAARRHLPRRARCMAPGQCVKPPLPRSDL</sequence>
<keyword evidence="2" id="KW-0808">Transferase</keyword>
<dbReference type="GO" id="GO:0008168">
    <property type="term" value="F:methyltransferase activity"/>
    <property type="evidence" value="ECO:0007669"/>
    <property type="project" value="UniProtKB-KW"/>
</dbReference>
<protein>
    <submittedName>
        <fullName evidence="2">Methyltransferase type 11</fullName>
    </submittedName>
</protein>
<gene>
    <name evidence="2" type="ORF">RGCCGE502_11426</name>
</gene>
<organism evidence="2 3">
    <name type="scientific">Rhizobium grahamii CCGE 502</name>
    <dbReference type="NCBI Taxonomy" id="990285"/>
    <lineage>
        <taxon>Bacteria</taxon>
        <taxon>Pseudomonadati</taxon>
        <taxon>Pseudomonadota</taxon>
        <taxon>Alphaproteobacteria</taxon>
        <taxon>Hyphomicrobiales</taxon>
        <taxon>Rhizobiaceae</taxon>
        <taxon>Rhizobium/Agrobacterium group</taxon>
        <taxon>Rhizobium</taxon>
    </lineage>
</organism>
<dbReference type="Pfam" id="PF08242">
    <property type="entry name" value="Methyltransf_12"/>
    <property type="match status" value="1"/>
</dbReference>
<dbReference type="Proteomes" id="UP000014411">
    <property type="component" value="Unassembled WGS sequence"/>
</dbReference>
<dbReference type="InterPro" id="IPR029063">
    <property type="entry name" value="SAM-dependent_MTases_sf"/>
</dbReference>
<dbReference type="RefSeq" id="WP_016554308.1">
    <property type="nucleotide sequence ID" value="NZ_AEYE02000013.1"/>
</dbReference>
<dbReference type="eggNOG" id="COG2226">
    <property type="taxonomic scope" value="Bacteria"/>
</dbReference>
<feature type="domain" description="Methyltransferase type 12" evidence="1">
    <location>
        <begin position="26"/>
        <end position="71"/>
    </location>
</feature>
<evidence type="ECO:0000313" key="2">
    <source>
        <dbReference type="EMBL" id="EPE98291.1"/>
    </source>
</evidence>
<keyword evidence="3" id="KW-1185">Reference proteome</keyword>